<dbReference type="Pfam" id="PF02714">
    <property type="entry name" value="RSN1_7TM"/>
    <property type="match status" value="1"/>
</dbReference>
<evidence type="ECO:0000313" key="4">
    <source>
        <dbReference type="EMBL" id="PWN32345.1"/>
    </source>
</evidence>
<dbReference type="InterPro" id="IPR045122">
    <property type="entry name" value="Csc1-like"/>
</dbReference>
<evidence type="ECO:0000256" key="1">
    <source>
        <dbReference type="SAM" id="MobiDB-lite"/>
    </source>
</evidence>
<keyword evidence="2" id="KW-0812">Transmembrane</keyword>
<evidence type="ECO:0000256" key="2">
    <source>
        <dbReference type="SAM" id="Phobius"/>
    </source>
</evidence>
<dbReference type="GO" id="GO:0005227">
    <property type="term" value="F:calcium-activated cation channel activity"/>
    <property type="evidence" value="ECO:0007669"/>
    <property type="project" value="InterPro"/>
</dbReference>
<keyword evidence="2" id="KW-0472">Membrane</keyword>
<proteinExistence type="predicted"/>
<feature type="transmembrane region" description="Helical" evidence="2">
    <location>
        <begin position="183"/>
        <end position="213"/>
    </location>
</feature>
<dbReference type="InParanoid" id="A0A316VA20"/>
<gene>
    <name evidence="4" type="ORF">FA14DRAFT_182255</name>
</gene>
<keyword evidence="2" id="KW-1133">Transmembrane helix</keyword>
<accession>A0A316VA20</accession>
<sequence>MLGIAQASGERGERMVLFAYGGNVSSTDDERARLLDTSDQLPDPAAGNTAPKIKPRPTMHARYWNPFFRNLTPEPRDIVWSNVSVPSNERRVRQLLVSAFTIALFVFYTPPLTFLASLLSPNTIKKYLPGLYDLLRKNRRLEALLPVTFGRAFGQLTAKTPRQHAELNAPPQLYTGSVYPTALIVFTLGVLYSIVTPLIAVFAMIYFALAYLVHKYKLLFGFLRIIRIKRASMAFQLLLSTLPLPLIAFTFWFQHYLSRTFTELSKYVSLSSIADINKPSLQSGTGKTQATLALSAEIANAVANNGSTNDNSKKQQIDQQRNPIVALRAEALDGIDLKYRESPAAGYYYGILNTGRRRYGHPAVAGTLPDIWPPVCGDDDDEKDYNEQDQSVSQSDTAGLPADNSDRGSLTGVGSVLGRTRRQSRRKMSSPEAALLLN</sequence>
<feature type="compositionally biased region" description="Basic residues" evidence="1">
    <location>
        <begin position="419"/>
        <end position="428"/>
    </location>
</feature>
<dbReference type="PANTHER" id="PTHR13018">
    <property type="entry name" value="PROBABLE MEMBRANE PROTEIN DUF221-RELATED"/>
    <property type="match status" value="1"/>
</dbReference>
<dbReference type="InterPro" id="IPR003864">
    <property type="entry name" value="CSC1/OSCA1-like_7TM"/>
</dbReference>
<name>A0A316VA20_9BASI</name>
<organism evidence="4 5">
    <name type="scientific">Meira miltonrushii</name>
    <dbReference type="NCBI Taxonomy" id="1280837"/>
    <lineage>
        <taxon>Eukaryota</taxon>
        <taxon>Fungi</taxon>
        <taxon>Dikarya</taxon>
        <taxon>Basidiomycota</taxon>
        <taxon>Ustilaginomycotina</taxon>
        <taxon>Exobasidiomycetes</taxon>
        <taxon>Exobasidiales</taxon>
        <taxon>Brachybasidiaceae</taxon>
        <taxon>Meira</taxon>
    </lineage>
</organism>
<feature type="transmembrane region" description="Helical" evidence="2">
    <location>
        <begin position="95"/>
        <end position="119"/>
    </location>
</feature>
<protein>
    <recommendedName>
        <fullName evidence="3">CSC1/OSCA1-like 7TM region domain-containing protein</fullName>
    </recommendedName>
</protein>
<reference evidence="4 5" key="1">
    <citation type="journal article" date="2018" name="Mol. Biol. Evol.">
        <title>Broad Genomic Sampling Reveals a Smut Pathogenic Ancestry of the Fungal Clade Ustilaginomycotina.</title>
        <authorList>
            <person name="Kijpornyongpan T."/>
            <person name="Mondo S.J."/>
            <person name="Barry K."/>
            <person name="Sandor L."/>
            <person name="Lee J."/>
            <person name="Lipzen A."/>
            <person name="Pangilinan J."/>
            <person name="LaButti K."/>
            <person name="Hainaut M."/>
            <person name="Henrissat B."/>
            <person name="Grigoriev I.V."/>
            <person name="Spatafora J.W."/>
            <person name="Aime M.C."/>
        </authorList>
    </citation>
    <scope>NUCLEOTIDE SEQUENCE [LARGE SCALE GENOMIC DNA]</scope>
    <source>
        <strain evidence="4 5">MCA 3882</strain>
    </source>
</reference>
<dbReference type="GeneID" id="37022966"/>
<dbReference type="RefSeq" id="XP_025352647.1">
    <property type="nucleotide sequence ID" value="XM_025501185.1"/>
</dbReference>
<evidence type="ECO:0000313" key="5">
    <source>
        <dbReference type="Proteomes" id="UP000245771"/>
    </source>
</evidence>
<dbReference type="Proteomes" id="UP000245771">
    <property type="component" value="Unassembled WGS sequence"/>
</dbReference>
<dbReference type="EMBL" id="KZ819606">
    <property type="protein sequence ID" value="PWN32345.1"/>
    <property type="molecule type" value="Genomic_DNA"/>
</dbReference>
<dbReference type="OrthoDB" id="1689567at2759"/>
<dbReference type="PANTHER" id="PTHR13018:SF5">
    <property type="entry name" value="RE44586P"/>
    <property type="match status" value="1"/>
</dbReference>
<keyword evidence="5" id="KW-1185">Reference proteome</keyword>
<feature type="transmembrane region" description="Helical" evidence="2">
    <location>
        <begin position="234"/>
        <end position="253"/>
    </location>
</feature>
<feature type="domain" description="CSC1/OSCA1-like 7TM region" evidence="3">
    <location>
        <begin position="154"/>
        <end position="221"/>
    </location>
</feature>
<dbReference type="AlphaFoldDB" id="A0A316VA20"/>
<feature type="region of interest" description="Disordered" evidence="1">
    <location>
        <begin position="367"/>
        <end position="438"/>
    </location>
</feature>
<dbReference type="GO" id="GO:0005886">
    <property type="term" value="C:plasma membrane"/>
    <property type="evidence" value="ECO:0007669"/>
    <property type="project" value="TreeGrafter"/>
</dbReference>
<dbReference type="FunCoup" id="A0A316VA20">
    <property type="interactions" value="50"/>
</dbReference>
<evidence type="ECO:0000259" key="3">
    <source>
        <dbReference type="Pfam" id="PF02714"/>
    </source>
</evidence>